<dbReference type="InterPro" id="IPR032675">
    <property type="entry name" value="LRR_dom_sf"/>
</dbReference>
<feature type="domain" description="F-box" evidence="1">
    <location>
        <begin position="22"/>
        <end position="58"/>
    </location>
</feature>
<dbReference type="Gene3D" id="3.80.10.10">
    <property type="entry name" value="Ribonuclease Inhibitor"/>
    <property type="match status" value="1"/>
</dbReference>
<dbReference type="InterPro" id="IPR055357">
    <property type="entry name" value="LRR_At1g61320_AtMIF1"/>
</dbReference>
<dbReference type="SUPFAM" id="SSF52047">
    <property type="entry name" value="RNI-like"/>
    <property type="match status" value="1"/>
</dbReference>
<protein>
    <recommendedName>
        <fullName evidence="1">F-box domain-containing protein</fullName>
    </recommendedName>
</protein>
<dbReference type="InterPro" id="IPR053781">
    <property type="entry name" value="F-box_AtFBL13-like"/>
</dbReference>
<evidence type="ECO:0000259" key="1">
    <source>
        <dbReference type="PROSITE" id="PS50181"/>
    </source>
</evidence>
<evidence type="ECO:0000313" key="2">
    <source>
        <dbReference type="EMBL" id="JAD16110.1"/>
    </source>
</evidence>
<dbReference type="Pfam" id="PF00646">
    <property type="entry name" value="F-box"/>
    <property type="match status" value="1"/>
</dbReference>
<dbReference type="EMBL" id="GBRH01281785">
    <property type="protein sequence ID" value="JAD16110.1"/>
    <property type="molecule type" value="Transcribed_RNA"/>
</dbReference>
<name>A0A0A8XU05_ARUDO</name>
<proteinExistence type="predicted"/>
<organism evidence="2">
    <name type="scientific">Arundo donax</name>
    <name type="common">Giant reed</name>
    <name type="synonym">Donax arundinaceus</name>
    <dbReference type="NCBI Taxonomy" id="35708"/>
    <lineage>
        <taxon>Eukaryota</taxon>
        <taxon>Viridiplantae</taxon>
        <taxon>Streptophyta</taxon>
        <taxon>Embryophyta</taxon>
        <taxon>Tracheophyta</taxon>
        <taxon>Spermatophyta</taxon>
        <taxon>Magnoliopsida</taxon>
        <taxon>Liliopsida</taxon>
        <taxon>Poales</taxon>
        <taxon>Poaceae</taxon>
        <taxon>PACMAD clade</taxon>
        <taxon>Arundinoideae</taxon>
        <taxon>Arundineae</taxon>
        <taxon>Arundo</taxon>
    </lineage>
</organism>
<dbReference type="Pfam" id="PF23622">
    <property type="entry name" value="LRR_At1g61320_AtMIF1"/>
    <property type="match status" value="1"/>
</dbReference>
<sequence length="464" mass="52845">MYRSVGSTHCPKKTIYGMRRSNFELGDLPEDVLHTVFSKLQLNEVVRTSVLSNKWRHMWTISSKLSLDCAAICGRRRYFCDKQKYTQEFIDGVNTVLQQLRGKVVEELEVKVEFDSILVDHLDSWINFAVSSCTKNLALDLAPAEFVGVKDRYMFPIELFDSASIPRIQHIQLSCISFRPHSPFRGFPNLKKLDLHLFDVSVLDLDDMLSGCPNLEWLSFIRCRVSDELKVKQPLSRLLYLHIAHCTITKVELRAENLKTFVYHGGRLPIDLGQVKNLETAELRLYGITFEYVLSVLPNVLLGVQNVTLQTSYLPLEMPLFLENISSFSRLKFLRLLLFVSCRESDNIVSLASFLRAAPLIEELEMHFDASCLEGVGWGTLRSLPGSYNYLRKVHITGFNGIKGQLEFLVHIVENAPVLEVLTVDPRKKLGLCQCNASDFMASRDSVRSELDGKILPSTEVHIL</sequence>
<dbReference type="PANTHER" id="PTHR34145">
    <property type="entry name" value="OS02G0105600 PROTEIN"/>
    <property type="match status" value="1"/>
</dbReference>
<dbReference type="AlphaFoldDB" id="A0A0A8XU05"/>
<dbReference type="InterPro" id="IPR053772">
    <property type="entry name" value="At1g61320/At1g61330-like"/>
</dbReference>
<dbReference type="InterPro" id="IPR036047">
    <property type="entry name" value="F-box-like_dom_sf"/>
</dbReference>
<dbReference type="PROSITE" id="PS50181">
    <property type="entry name" value="FBOX"/>
    <property type="match status" value="1"/>
</dbReference>
<dbReference type="InterPro" id="IPR001810">
    <property type="entry name" value="F-box_dom"/>
</dbReference>
<dbReference type="SUPFAM" id="SSF81383">
    <property type="entry name" value="F-box domain"/>
    <property type="match status" value="1"/>
</dbReference>
<dbReference type="PANTHER" id="PTHR34145:SF57">
    <property type="entry name" value="F-BOX DOMAIN-CONTAINING PROTEIN"/>
    <property type="match status" value="1"/>
</dbReference>
<accession>A0A0A8XU05</accession>
<reference evidence="2" key="2">
    <citation type="journal article" date="2015" name="Data Brief">
        <title>Shoot transcriptome of the giant reed, Arundo donax.</title>
        <authorList>
            <person name="Barrero R.A."/>
            <person name="Guerrero F.D."/>
            <person name="Moolhuijzen P."/>
            <person name="Goolsby J.A."/>
            <person name="Tidwell J."/>
            <person name="Bellgard S.E."/>
            <person name="Bellgard M.I."/>
        </authorList>
    </citation>
    <scope>NUCLEOTIDE SEQUENCE</scope>
    <source>
        <tissue evidence="2">Shoot tissue taken approximately 20 cm above the soil surface</tissue>
    </source>
</reference>
<reference evidence="2" key="1">
    <citation type="submission" date="2014-09" db="EMBL/GenBank/DDBJ databases">
        <authorList>
            <person name="Magalhaes I.L.F."/>
            <person name="Oliveira U."/>
            <person name="Santos F.R."/>
            <person name="Vidigal T.H.D.A."/>
            <person name="Brescovit A.D."/>
            <person name="Santos A.J."/>
        </authorList>
    </citation>
    <scope>NUCLEOTIDE SEQUENCE</scope>
    <source>
        <tissue evidence="2">Shoot tissue taken approximately 20 cm above the soil surface</tissue>
    </source>
</reference>
<dbReference type="CDD" id="cd22160">
    <property type="entry name" value="F-box_AtFBL13-like"/>
    <property type="match status" value="1"/>
</dbReference>